<accession>A0A1H3NRC1</accession>
<reference evidence="2 3" key="1">
    <citation type="submission" date="2016-10" db="EMBL/GenBank/DDBJ databases">
        <authorList>
            <person name="de Groot N.N."/>
        </authorList>
    </citation>
    <scope>NUCLEOTIDE SEQUENCE [LARGE SCALE GENOMIC DNA]</scope>
    <source>
        <strain evidence="2 3">DSM 21650</strain>
    </source>
</reference>
<dbReference type="Proteomes" id="UP000198625">
    <property type="component" value="Unassembled WGS sequence"/>
</dbReference>
<keyword evidence="1" id="KW-0812">Transmembrane</keyword>
<gene>
    <name evidence="2" type="ORF">SAMN05660462_01207</name>
</gene>
<feature type="transmembrane region" description="Helical" evidence="1">
    <location>
        <begin position="80"/>
        <end position="106"/>
    </location>
</feature>
<dbReference type="OrthoDB" id="2928469at2"/>
<dbReference type="AlphaFoldDB" id="A0A1H3NRC1"/>
<name>A0A1H3NRC1_9FIRM</name>
<protein>
    <submittedName>
        <fullName evidence="2">Uncharacterized protein</fullName>
    </submittedName>
</protein>
<keyword evidence="1" id="KW-0472">Membrane</keyword>
<sequence length="109" mass="12610">MFLGADFPPPIGFLWLILLIAILDFIQYKYLQNFLPQLREKKKNLFIKNFLFFTIGGIAVSLFFLAIKNKITLEIGMSNIIIWIAVLALAGAIYGVCFWFFNLLLLKKF</sequence>
<evidence type="ECO:0000256" key="1">
    <source>
        <dbReference type="SAM" id="Phobius"/>
    </source>
</evidence>
<dbReference type="RefSeq" id="WP_091728609.1">
    <property type="nucleotide sequence ID" value="NZ_FNQE01000011.1"/>
</dbReference>
<feature type="transmembrane region" description="Helical" evidence="1">
    <location>
        <begin position="12"/>
        <end position="30"/>
    </location>
</feature>
<proteinExistence type="predicted"/>
<feature type="transmembrane region" description="Helical" evidence="1">
    <location>
        <begin position="50"/>
        <end position="68"/>
    </location>
</feature>
<organism evidence="2 3">
    <name type="scientific">Proteiniborus ethanoligenes</name>
    <dbReference type="NCBI Taxonomy" id="415015"/>
    <lineage>
        <taxon>Bacteria</taxon>
        <taxon>Bacillati</taxon>
        <taxon>Bacillota</taxon>
        <taxon>Clostridia</taxon>
        <taxon>Eubacteriales</taxon>
        <taxon>Proteiniborus</taxon>
    </lineage>
</organism>
<keyword evidence="1" id="KW-1133">Transmembrane helix</keyword>
<evidence type="ECO:0000313" key="3">
    <source>
        <dbReference type="Proteomes" id="UP000198625"/>
    </source>
</evidence>
<keyword evidence="3" id="KW-1185">Reference proteome</keyword>
<evidence type="ECO:0000313" key="2">
    <source>
        <dbReference type="EMBL" id="SDY91303.1"/>
    </source>
</evidence>
<dbReference type="EMBL" id="FNQE01000011">
    <property type="protein sequence ID" value="SDY91303.1"/>
    <property type="molecule type" value="Genomic_DNA"/>
</dbReference>